<keyword evidence="6" id="KW-0677">Repeat</keyword>
<dbReference type="PANTHER" id="PTHR10037:SF288">
    <property type="entry name" value="SODIUM CHANNEL PROTEIN PARA"/>
    <property type="match status" value="1"/>
</dbReference>
<dbReference type="AlphaFoldDB" id="W5JC76"/>
<reference evidence="20" key="3">
    <citation type="journal article" date="2013" name="Nucleic Acids Res.">
        <title>The genome of Anopheles darlingi, the main neotropical malaria vector.</title>
        <authorList>
            <person name="Marinotti O."/>
            <person name="Cerqueira G.C."/>
            <person name="de Almeida L.G."/>
            <person name="Ferro M.I."/>
            <person name="Loreto E.L."/>
            <person name="Zaha A."/>
            <person name="Teixeira S.M."/>
            <person name="Wespiser A.R."/>
            <person name="Almeida E Silva A."/>
            <person name="Schlindwein A.D."/>
            <person name="Pacheco A.C."/>
            <person name="Silva A.L."/>
            <person name="Graveley B.R."/>
            <person name="Walenz B.P."/>
            <person name="Lima Bde A."/>
            <person name="Ribeiro C.A."/>
            <person name="Nunes-Silva C.G."/>
            <person name="de Carvalho C.R."/>
            <person name="Soares C.M."/>
            <person name="de Menezes C.B."/>
            <person name="Matiolli C."/>
            <person name="Caffrey D."/>
            <person name="Araujo D.A."/>
            <person name="de Oliveira D.M."/>
            <person name="Golenbock D."/>
            <person name="Grisard E.C."/>
            <person name="Fantinatti-Garboggini F."/>
            <person name="de Carvalho F.M."/>
            <person name="Barcellos F.G."/>
            <person name="Prosdocimi F."/>
            <person name="May G."/>
            <person name="Azevedo Junior G.M."/>
            <person name="Guimaraes G.M."/>
            <person name="Goldman G.H."/>
            <person name="Padilha I.Q."/>
            <person name="Batista Jda S."/>
            <person name="Ferro J.A."/>
            <person name="Ribeiro J.M."/>
            <person name="Fietto J.L."/>
            <person name="Dabbas K.M."/>
            <person name="Cerdeira L."/>
            <person name="Agnez-Lima L.F."/>
            <person name="Brocchi M."/>
            <person name="de Carvalho M.O."/>
            <person name="Teixeira Mde M."/>
            <person name="Diniz Maia Mde M."/>
            <person name="Goldman M.H."/>
            <person name="Cruz Schneider M.P."/>
            <person name="Felipe M.S."/>
            <person name="Hungria M."/>
            <person name="Nicolas M.F."/>
            <person name="Pereira M."/>
            <person name="Montes M.A."/>
            <person name="Cantao M.E."/>
            <person name="Vincentz M."/>
            <person name="Rafael M.S."/>
            <person name="Silverman N."/>
            <person name="Stoco P.H."/>
            <person name="Souza R.C."/>
            <person name="Vicentini R."/>
            <person name="Gazzinelli R.T."/>
            <person name="Neves Rde O."/>
            <person name="Silva R."/>
            <person name="Astolfi-Filho S."/>
            <person name="Maciel T.E."/>
            <person name="Urmenyi T.P."/>
            <person name="Tadei W.P."/>
            <person name="Camargo E.P."/>
            <person name="de Vasconcelos A.T."/>
        </authorList>
    </citation>
    <scope>NUCLEOTIDE SEQUENCE</scope>
</reference>
<keyword evidence="13" id="KW-0325">Glycoprotein</keyword>
<keyword evidence="3" id="KW-0894">Sodium channel</keyword>
<reference evidence="20" key="2">
    <citation type="submission" date="2010-05" db="EMBL/GenBank/DDBJ databases">
        <authorList>
            <person name="Almeida L.G."/>
            <person name="Nicolas M.F."/>
            <person name="Souza R.C."/>
            <person name="Vasconcelos A.T.R."/>
        </authorList>
    </citation>
    <scope>NUCLEOTIDE SEQUENCE</scope>
</reference>
<evidence type="ECO:0000256" key="13">
    <source>
        <dbReference type="ARBA" id="ARBA00023180"/>
    </source>
</evidence>
<accession>W5JC76</accession>
<dbReference type="GO" id="GO:0019228">
    <property type="term" value="P:neuronal action potential"/>
    <property type="evidence" value="ECO:0007669"/>
    <property type="project" value="TreeGrafter"/>
</dbReference>
<name>W5JC76_ANODA</name>
<keyword evidence="10" id="KW-0406">Ion transport</keyword>
<dbReference type="GO" id="GO:0001518">
    <property type="term" value="C:voltage-gated sodium channel complex"/>
    <property type="evidence" value="ECO:0007669"/>
    <property type="project" value="InterPro"/>
</dbReference>
<feature type="transmembrane region" description="Helical" evidence="17">
    <location>
        <begin position="20"/>
        <end position="38"/>
    </location>
</feature>
<keyword evidence="9" id="KW-0915">Sodium</keyword>
<comment type="subcellular location">
    <subcellularLocation>
        <location evidence="1">Cell membrane</location>
        <topology evidence="1">Multi-pass membrane protein</topology>
    </subcellularLocation>
</comment>
<keyword evidence="5 17" id="KW-0812">Transmembrane</keyword>
<feature type="compositionally biased region" description="Acidic residues" evidence="16">
    <location>
        <begin position="238"/>
        <end position="249"/>
    </location>
</feature>
<dbReference type="InterPro" id="IPR010526">
    <property type="entry name" value="Na_trans_assoc_dom"/>
</dbReference>
<keyword evidence="7" id="KW-0851">Voltage-gated channel</keyword>
<evidence type="ECO:0000256" key="8">
    <source>
        <dbReference type="ARBA" id="ARBA00022989"/>
    </source>
</evidence>
<proteinExistence type="predicted"/>
<dbReference type="eggNOG" id="KOG2301">
    <property type="taxonomic scope" value="Eukaryota"/>
</dbReference>
<keyword evidence="12" id="KW-1015">Disulfide bond</keyword>
<evidence type="ECO:0000256" key="7">
    <source>
        <dbReference type="ARBA" id="ARBA00022882"/>
    </source>
</evidence>
<feature type="region of interest" description="Disordered" evidence="16">
    <location>
        <begin position="184"/>
        <end position="255"/>
    </location>
</feature>
<dbReference type="InParanoid" id="W5JC76"/>
<gene>
    <name evidence="20" type="ORF">AND_007883</name>
</gene>
<sequence length="359" mass="40465">MALDHHDMDPDMEKALKSGNYFFTATFAIEATMKLIAMSPKYYFQEGWNIFDFIIVALSLLELGLEGVQGLSVLRSFRLLRVFKLAKSWPTLNLLISIMGRTMGALGNLTFVLCIIIFIFAVMGMQLFGKNYLEHCENELELAPDDILADGLLKTGVKEHNQLEVAIGDGMEFTIHGDLKTKGKKNKQLMNHSKDDDTASIKSYGSHKNRPFKDESHKGSAETMEGEEKRDASKEDLGIDEELDDEGEGGEGPLDGELIIHAEEDEVIEDSPADCCPDNCYKKFPVLAGDDDAPFWQGWGNLRLKTFQLIENKYFETAVITMILLSSLALALEDVHLPQRPILQDILYYMDRIFTVIFF</sequence>
<dbReference type="HOGENOM" id="CLU_772122_0_0_1"/>
<keyword evidence="4" id="KW-1003">Cell membrane</keyword>
<dbReference type="Pfam" id="PF06512">
    <property type="entry name" value="Na_trans_assoc"/>
    <property type="match status" value="1"/>
</dbReference>
<dbReference type="Pfam" id="PF00520">
    <property type="entry name" value="Ion_trans"/>
    <property type="match status" value="1"/>
</dbReference>
<keyword evidence="15" id="KW-0407">Ion channel</keyword>
<keyword evidence="11 17" id="KW-0472">Membrane</keyword>
<evidence type="ECO:0000256" key="2">
    <source>
        <dbReference type="ARBA" id="ARBA00022448"/>
    </source>
</evidence>
<dbReference type="InterPro" id="IPR027359">
    <property type="entry name" value="Volt_channel_dom_sf"/>
</dbReference>
<protein>
    <recommendedName>
        <fullName evidence="21">Sodium channel protein para</fullName>
    </recommendedName>
</protein>
<comment type="caution">
    <text evidence="20">The sequence shown here is derived from an EMBL/GenBank/DDBJ whole genome shotgun (WGS) entry which is preliminary data.</text>
</comment>
<evidence type="ECO:0000256" key="6">
    <source>
        <dbReference type="ARBA" id="ARBA00022737"/>
    </source>
</evidence>
<dbReference type="SUPFAM" id="SSF81324">
    <property type="entry name" value="Voltage-gated potassium channels"/>
    <property type="match status" value="1"/>
</dbReference>
<dbReference type="InterPro" id="IPR005821">
    <property type="entry name" value="Ion_trans_dom"/>
</dbReference>
<dbReference type="InterPro" id="IPR043203">
    <property type="entry name" value="VGCC_Ca_Na"/>
</dbReference>
<keyword evidence="14" id="KW-0739">Sodium transport</keyword>
<keyword evidence="8 17" id="KW-1133">Transmembrane helix</keyword>
<feature type="transmembrane region" description="Helical" evidence="17">
    <location>
        <begin position="94"/>
        <end position="122"/>
    </location>
</feature>
<evidence type="ECO:0000256" key="14">
    <source>
        <dbReference type="ARBA" id="ARBA00023201"/>
    </source>
</evidence>
<evidence type="ECO:0000256" key="12">
    <source>
        <dbReference type="ARBA" id="ARBA00023157"/>
    </source>
</evidence>
<evidence type="ECO:0000256" key="9">
    <source>
        <dbReference type="ARBA" id="ARBA00023053"/>
    </source>
</evidence>
<evidence type="ECO:0000256" key="10">
    <source>
        <dbReference type="ARBA" id="ARBA00023065"/>
    </source>
</evidence>
<evidence type="ECO:0000313" key="20">
    <source>
        <dbReference type="EMBL" id="ETN60490.1"/>
    </source>
</evidence>
<dbReference type="FunFam" id="1.20.120.350:FF:000019">
    <property type="entry name" value="Sodium channel protein"/>
    <property type="match status" value="1"/>
</dbReference>
<evidence type="ECO:0000256" key="4">
    <source>
        <dbReference type="ARBA" id="ARBA00022475"/>
    </source>
</evidence>
<evidence type="ECO:0000256" key="11">
    <source>
        <dbReference type="ARBA" id="ARBA00023136"/>
    </source>
</evidence>
<dbReference type="EMBL" id="ADMH02001922">
    <property type="protein sequence ID" value="ETN60490.1"/>
    <property type="molecule type" value="Genomic_DNA"/>
</dbReference>
<evidence type="ECO:0000256" key="17">
    <source>
        <dbReference type="SAM" id="Phobius"/>
    </source>
</evidence>
<dbReference type="PANTHER" id="PTHR10037">
    <property type="entry name" value="VOLTAGE-GATED CATION CHANNEL CALCIUM AND SODIUM"/>
    <property type="match status" value="1"/>
</dbReference>
<organism evidence="20">
    <name type="scientific">Anopheles darlingi</name>
    <name type="common">Mosquito</name>
    <dbReference type="NCBI Taxonomy" id="43151"/>
    <lineage>
        <taxon>Eukaryota</taxon>
        <taxon>Metazoa</taxon>
        <taxon>Ecdysozoa</taxon>
        <taxon>Arthropoda</taxon>
        <taxon>Hexapoda</taxon>
        <taxon>Insecta</taxon>
        <taxon>Pterygota</taxon>
        <taxon>Neoptera</taxon>
        <taxon>Endopterygota</taxon>
        <taxon>Diptera</taxon>
        <taxon>Nematocera</taxon>
        <taxon>Culicoidea</taxon>
        <taxon>Culicidae</taxon>
        <taxon>Anophelinae</taxon>
        <taxon>Anopheles</taxon>
    </lineage>
</organism>
<feature type="transmembrane region" description="Helical" evidence="17">
    <location>
        <begin position="50"/>
        <end position="74"/>
    </location>
</feature>
<evidence type="ECO:0008006" key="21">
    <source>
        <dbReference type="Google" id="ProtNLM"/>
    </source>
</evidence>
<evidence type="ECO:0000256" key="3">
    <source>
        <dbReference type="ARBA" id="ARBA00022461"/>
    </source>
</evidence>
<dbReference type="VEuPathDB" id="VectorBase:ADAC011160"/>
<dbReference type="GO" id="GO:0005248">
    <property type="term" value="F:voltage-gated sodium channel activity"/>
    <property type="evidence" value="ECO:0007669"/>
    <property type="project" value="InterPro"/>
</dbReference>
<dbReference type="Gene3D" id="1.10.287.70">
    <property type="match status" value="1"/>
</dbReference>
<evidence type="ECO:0000256" key="15">
    <source>
        <dbReference type="ARBA" id="ARBA00023303"/>
    </source>
</evidence>
<dbReference type="Gene3D" id="1.20.120.350">
    <property type="entry name" value="Voltage-gated potassium channels. Chain C"/>
    <property type="match status" value="2"/>
</dbReference>
<reference evidence="20" key="1">
    <citation type="journal article" date="2010" name="BMC Genomics">
        <title>Combination of measures distinguishes pre-miRNAs from other stem-loops in the genome of the newly sequenced Anopheles darlingi.</title>
        <authorList>
            <person name="Mendes N.D."/>
            <person name="Freitas A.T."/>
            <person name="Vasconcelos A.T."/>
            <person name="Sagot M.F."/>
        </authorList>
    </citation>
    <scope>NUCLEOTIDE SEQUENCE</scope>
</reference>
<dbReference type="STRING" id="43151.W5JC76"/>
<evidence type="ECO:0000259" key="18">
    <source>
        <dbReference type="Pfam" id="PF00520"/>
    </source>
</evidence>
<feature type="domain" description="Ion transport" evidence="18">
    <location>
        <begin position="1"/>
        <end position="148"/>
    </location>
</feature>
<evidence type="ECO:0000259" key="19">
    <source>
        <dbReference type="Pfam" id="PF06512"/>
    </source>
</evidence>
<keyword evidence="2" id="KW-0813">Transport</keyword>
<evidence type="ECO:0000256" key="16">
    <source>
        <dbReference type="SAM" id="MobiDB-lite"/>
    </source>
</evidence>
<feature type="domain" description="Sodium ion transport-associated" evidence="19">
    <location>
        <begin position="162"/>
        <end position="308"/>
    </location>
</feature>
<evidence type="ECO:0000256" key="1">
    <source>
        <dbReference type="ARBA" id="ARBA00004651"/>
    </source>
</evidence>
<evidence type="ECO:0000256" key="5">
    <source>
        <dbReference type="ARBA" id="ARBA00022692"/>
    </source>
</evidence>
<feature type="compositionally biased region" description="Basic and acidic residues" evidence="16">
    <location>
        <begin position="211"/>
        <end position="237"/>
    </location>
</feature>
<dbReference type="VEuPathDB" id="VectorBase:ADAR2_005283"/>
<dbReference type="OMA" id="YLEHCEN"/>
<dbReference type="GO" id="GO:0086010">
    <property type="term" value="P:membrane depolarization during action potential"/>
    <property type="evidence" value="ECO:0007669"/>
    <property type="project" value="TreeGrafter"/>
</dbReference>